<proteinExistence type="predicted"/>
<reference evidence="6" key="1">
    <citation type="submission" date="2023-06" db="EMBL/GenBank/DDBJ databases">
        <authorList>
            <consortium name="Lawrence Berkeley National Laboratory"/>
            <person name="Ahrendt S."/>
            <person name="Sahu N."/>
            <person name="Indic B."/>
            <person name="Wong-Bajracharya J."/>
            <person name="Merenyi Z."/>
            <person name="Ke H.-M."/>
            <person name="Monk M."/>
            <person name="Kocsube S."/>
            <person name="Drula E."/>
            <person name="Lipzen A."/>
            <person name="Balint B."/>
            <person name="Henrissat B."/>
            <person name="Andreopoulos B."/>
            <person name="Martin F.M."/>
            <person name="Harder C.B."/>
            <person name="Rigling D."/>
            <person name="Ford K.L."/>
            <person name="Foster G.D."/>
            <person name="Pangilinan J."/>
            <person name="Papanicolaou A."/>
            <person name="Barry K."/>
            <person name="LaButti K."/>
            <person name="Viragh M."/>
            <person name="Koriabine M."/>
            <person name="Yan M."/>
            <person name="Riley R."/>
            <person name="Champramary S."/>
            <person name="Plett K.L."/>
            <person name="Tsai I.J."/>
            <person name="Slot J."/>
            <person name="Sipos G."/>
            <person name="Plett J."/>
            <person name="Nagy L.G."/>
            <person name="Grigoriev I.V."/>
        </authorList>
    </citation>
    <scope>NUCLEOTIDE SEQUENCE</scope>
    <source>
        <strain evidence="6">ICMP 16352</strain>
    </source>
</reference>
<feature type="domain" description="O-methyltransferase C-terminal" evidence="5">
    <location>
        <begin position="198"/>
        <end position="325"/>
    </location>
</feature>
<evidence type="ECO:0000256" key="1">
    <source>
        <dbReference type="ARBA" id="ARBA00022603"/>
    </source>
</evidence>
<dbReference type="PANTHER" id="PTHR43712:SF2">
    <property type="entry name" value="O-METHYLTRANSFERASE CICE"/>
    <property type="match status" value="1"/>
</dbReference>
<dbReference type="AlphaFoldDB" id="A0AA39NVX7"/>
<dbReference type="InterPro" id="IPR016461">
    <property type="entry name" value="COMT-like"/>
</dbReference>
<keyword evidence="3" id="KW-0949">S-adenosyl-L-methionine</keyword>
<evidence type="ECO:0000256" key="4">
    <source>
        <dbReference type="PIRSR" id="PIRSR005739-1"/>
    </source>
</evidence>
<evidence type="ECO:0000313" key="6">
    <source>
        <dbReference type="EMBL" id="KAK0472870.1"/>
    </source>
</evidence>
<dbReference type="GO" id="GO:0008171">
    <property type="term" value="F:O-methyltransferase activity"/>
    <property type="evidence" value="ECO:0007669"/>
    <property type="project" value="InterPro"/>
</dbReference>
<gene>
    <name evidence="6" type="ORF">IW261DRAFT_1424023</name>
</gene>
<dbReference type="EMBL" id="JAUEPR010000037">
    <property type="protein sequence ID" value="KAK0472870.1"/>
    <property type="molecule type" value="Genomic_DNA"/>
</dbReference>
<keyword evidence="1 6" id="KW-0489">Methyltransferase</keyword>
<feature type="active site" description="Proton acceptor" evidence="4">
    <location>
        <position position="285"/>
    </location>
</feature>
<evidence type="ECO:0000259" key="5">
    <source>
        <dbReference type="Pfam" id="PF00891"/>
    </source>
</evidence>
<dbReference type="Pfam" id="PF00891">
    <property type="entry name" value="Methyltransf_2"/>
    <property type="match status" value="1"/>
</dbReference>
<dbReference type="InterPro" id="IPR029063">
    <property type="entry name" value="SAM-dependent_MTases_sf"/>
</dbReference>
<keyword evidence="7" id="KW-1185">Reference proteome</keyword>
<keyword evidence="2" id="KW-0808">Transferase</keyword>
<organism evidence="6 7">
    <name type="scientific">Armillaria novae-zelandiae</name>
    <dbReference type="NCBI Taxonomy" id="153914"/>
    <lineage>
        <taxon>Eukaryota</taxon>
        <taxon>Fungi</taxon>
        <taxon>Dikarya</taxon>
        <taxon>Basidiomycota</taxon>
        <taxon>Agaricomycotina</taxon>
        <taxon>Agaricomycetes</taxon>
        <taxon>Agaricomycetidae</taxon>
        <taxon>Agaricales</taxon>
        <taxon>Marasmiineae</taxon>
        <taxon>Physalacriaceae</taxon>
        <taxon>Armillaria</taxon>
    </lineage>
</organism>
<accession>A0AA39NVX7</accession>
<dbReference type="PROSITE" id="PS51683">
    <property type="entry name" value="SAM_OMT_II"/>
    <property type="match status" value="1"/>
</dbReference>
<dbReference type="InterPro" id="IPR001077">
    <property type="entry name" value="COMT_C"/>
</dbReference>
<dbReference type="GO" id="GO:0032259">
    <property type="term" value="P:methylation"/>
    <property type="evidence" value="ECO:0007669"/>
    <property type="project" value="UniProtKB-KW"/>
</dbReference>
<sequence length="398" mass="44285">MSSQLSQLVSLITDATKFVEESFSKTIEHNVPSLDDTAPHPLDDQGACAQLCALVARPNRTMINIFEPASIRVVVNFNIADDLLNKPEGLHHLRSRCTIWCRTSKVGQDYAAPCKTDETNKATSMLTETLKDPDWGHSYSPGHAPFNFWSKYPGSIFSWYEDSGSDIAAAKGARFGMTMKAWDESTELWAVVNAFPWDSLRQGATVCDVRGGTGVTSMQLAKEYPNLSIVLQDLPALIELAKNEIWPKSCPAAIEDGHVEFKAFDFLMESPVKGCDVYLLKNVLHNWPDKECKKILQGVGNIMSADSRLLICDYIIQHANRGKTAPKSIGARPAPEPLLPNYGAGRMTQYNMDVEMMCVCNSQERSLDHFVKLGKEAGLRFVCVWDAREASTFEFCME</sequence>
<comment type="caution">
    <text evidence="6">The sequence shown here is derived from an EMBL/GenBank/DDBJ whole genome shotgun (WGS) entry which is preliminary data.</text>
</comment>
<dbReference type="Proteomes" id="UP001175227">
    <property type="component" value="Unassembled WGS sequence"/>
</dbReference>
<dbReference type="PANTHER" id="PTHR43712">
    <property type="entry name" value="PUTATIVE (AFU_ORTHOLOGUE AFUA_4G14580)-RELATED"/>
    <property type="match status" value="1"/>
</dbReference>
<protein>
    <submittedName>
        <fullName evidence="6">S-adenosyl-L-methionine-dependent methyltransferase</fullName>
    </submittedName>
</protein>
<evidence type="ECO:0000256" key="2">
    <source>
        <dbReference type="ARBA" id="ARBA00022679"/>
    </source>
</evidence>
<dbReference type="SUPFAM" id="SSF53335">
    <property type="entry name" value="S-adenosyl-L-methionine-dependent methyltransferases"/>
    <property type="match status" value="1"/>
</dbReference>
<name>A0AA39NVX7_9AGAR</name>
<evidence type="ECO:0000313" key="7">
    <source>
        <dbReference type="Proteomes" id="UP001175227"/>
    </source>
</evidence>
<evidence type="ECO:0000256" key="3">
    <source>
        <dbReference type="ARBA" id="ARBA00022691"/>
    </source>
</evidence>
<dbReference type="Gene3D" id="3.40.50.150">
    <property type="entry name" value="Vaccinia Virus protein VP39"/>
    <property type="match status" value="1"/>
</dbReference>